<dbReference type="EMBL" id="BPLR01017377">
    <property type="protein sequence ID" value="GIY91072.1"/>
    <property type="molecule type" value="Genomic_DNA"/>
</dbReference>
<keyword evidence="2" id="KW-1185">Reference proteome</keyword>
<organism evidence="1 2">
    <name type="scientific">Caerostris extrusa</name>
    <name type="common">Bark spider</name>
    <name type="synonym">Caerostris bankana</name>
    <dbReference type="NCBI Taxonomy" id="172846"/>
    <lineage>
        <taxon>Eukaryota</taxon>
        <taxon>Metazoa</taxon>
        <taxon>Ecdysozoa</taxon>
        <taxon>Arthropoda</taxon>
        <taxon>Chelicerata</taxon>
        <taxon>Arachnida</taxon>
        <taxon>Araneae</taxon>
        <taxon>Araneomorphae</taxon>
        <taxon>Entelegynae</taxon>
        <taxon>Araneoidea</taxon>
        <taxon>Araneidae</taxon>
        <taxon>Caerostris</taxon>
    </lineage>
</organism>
<sequence>MAPARQWELGKRISPLSILTNFRRADSTQIREHPFPSVLQRTECVDNAFAASFLYVQNELKRKENKLFSKLFTGITTDLRRSSNGTQKAICRIGKMQRCENFAADGVCAVSNKSTERTIDSFDKKWDVTSIIDSTIFWNE</sequence>
<dbReference type="Proteomes" id="UP001054945">
    <property type="component" value="Unassembled WGS sequence"/>
</dbReference>
<gene>
    <name evidence="1" type="ORF">CEXT_749421</name>
</gene>
<reference evidence="1 2" key="1">
    <citation type="submission" date="2021-06" db="EMBL/GenBank/DDBJ databases">
        <title>Caerostris extrusa draft genome.</title>
        <authorList>
            <person name="Kono N."/>
            <person name="Arakawa K."/>
        </authorList>
    </citation>
    <scope>NUCLEOTIDE SEQUENCE [LARGE SCALE GENOMIC DNA]</scope>
</reference>
<dbReference type="AlphaFoldDB" id="A0AAV4X7E1"/>
<name>A0AAV4X7E1_CAEEX</name>
<protein>
    <submittedName>
        <fullName evidence="1">Uncharacterized protein</fullName>
    </submittedName>
</protein>
<proteinExistence type="predicted"/>
<evidence type="ECO:0000313" key="2">
    <source>
        <dbReference type="Proteomes" id="UP001054945"/>
    </source>
</evidence>
<comment type="caution">
    <text evidence="1">The sequence shown here is derived from an EMBL/GenBank/DDBJ whole genome shotgun (WGS) entry which is preliminary data.</text>
</comment>
<accession>A0AAV4X7E1</accession>
<evidence type="ECO:0000313" key="1">
    <source>
        <dbReference type="EMBL" id="GIY91072.1"/>
    </source>
</evidence>